<reference evidence="3" key="1">
    <citation type="submission" date="2024-06" db="EMBL/GenBank/DDBJ databases">
        <title>Multi-omics analyses provide insights into the biosynthesis of the anticancer antibiotic pleurotin in Hohenbuehelia grisea.</title>
        <authorList>
            <person name="Weaver J.A."/>
            <person name="Alberti F."/>
        </authorList>
    </citation>
    <scope>NUCLEOTIDE SEQUENCE [LARGE SCALE GENOMIC DNA]</scope>
    <source>
        <strain evidence="3">T-177</strain>
    </source>
</reference>
<name>A0ABR3IPJ1_9AGAR</name>
<proteinExistence type="predicted"/>
<dbReference type="Proteomes" id="UP001556367">
    <property type="component" value="Unassembled WGS sequence"/>
</dbReference>
<dbReference type="EMBL" id="JASNQZ010000019">
    <property type="protein sequence ID" value="KAL0945204.1"/>
    <property type="molecule type" value="Genomic_DNA"/>
</dbReference>
<gene>
    <name evidence="2" type="ORF">HGRIS_004352</name>
</gene>
<feature type="compositionally biased region" description="Basic and acidic residues" evidence="1">
    <location>
        <begin position="177"/>
        <end position="187"/>
    </location>
</feature>
<comment type="caution">
    <text evidence="2">The sequence shown here is derived from an EMBL/GenBank/DDBJ whole genome shotgun (WGS) entry which is preliminary data.</text>
</comment>
<evidence type="ECO:0000313" key="2">
    <source>
        <dbReference type="EMBL" id="KAL0945204.1"/>
    </source>
</evidence>
<protein>
    <submittedName>
        <fullName evidence="2">Uncharacterized protein</fullName>
    </submittedName>
</protein>
<evidence type="ECO:0000256" key="1">
    <source>
        <dbReference type="SAM" id="MobiDB-lite"/>
    </source>
</evidence>
<evidence type="ECO:0000313" key="3">
    <source>
        <dbReference type="Proteomes" id="UP001556367"/>
    </source>
</evidence>
<sequence>MVPYCFQGLRQTSVTSPQRLFGRIPRQAAYCRYQFLDGIDFYSVNTRNLYSTAKFDIKLNYVAGIAFVDDSSIVVADAEGWILFASPDLPFAEGFRCSELEPHPMLQAIVSTRLTDISFEYSPSNHQRKDCTQVGGVLNIAVGSFRPPFTVYYLAPFEATEASRTEPSPGLRTMTARHSEHDLSGKG</sequence>
<feature type="region of interest" description="Disordered" evidence="1">
    <location>
        <begin position="163"/>
        <end position="187"/>
    </location>
</feature>
<organism evidence="2 3">
    <name type="scientific">Hohenbuehelia grisea</name>
    <dbReference type="NCBI Taxonomy" id="104357"/>
    <lineage>
        <taxon>Eukaryota</taxon>
        <taxon>Fungi</taxon>
        <taxon>Dikarya</taxon>
        <taxon>Basidiomycota</taxon>
        <taxon>Agaricomycotina</taxon>
        <taxon>Agaricomycetes</taxon>
        <taxon>Agaricomycetidae</taxon>
        <taxon>Agaricales</taxon>
        <taxon>Pleurotineae</taxon>
        <taxon>Pleurotaceae</taxon>
        <taxon>Hohenbuehelia</taxon>
    </lineage>
</organism>
<accession>A0ABR3IPJ1</accession>
<keyword evidence="3" id="KW-1185">Reference proteome</keyword>